<evidence type="ECO:0000256" key="4">
    <source>
        <dbReference type="ARBA" id="ARBA00022989"/>
    </source>
</evidence>
<reference evidence="16" key="2">
    <citation type="submission" date="2025-08" db="UniProtKB">
        <authorList>
            <consortium name="Ensembl"/>
        </authorList>
    </citation>
    <scope>IDENTIFICATION</scope>
</reference>
<dbReference type="SMART" id="SM00179">
    <property type="entry name" value="EGF_CA"/>
    <property type="match status" value="6"/>
</dbReference>
<dbReference type="GeneTree" id="ENSGT00940000156566"/>
<feature type="domain" description="EGF-like" evidence="13">
    <location>
        <begin position="199"/>
        <end position="238"/>
    </location>
</feature>
<feature type="transmembrane region" description="Helical" evidence="12">
    <location>
        <begin position="2335"/>
        <end position="2359"/>
    </location>
</feature>
<feature type="domain" description="EGF-like" evidence="13">
    <location>
        <begin position="1996"/>
        <end position="2038"/>
    </location>
</feature>
<dbReference type="Ensembl" id="ENSSFOT00015035019.2">
    <property type="protein sequence ID" value="ENSSFOP00015034639.2"/>
    <property type="gene ID" value="ENSSFOG00015021997.2"/>
</dbReference>
<dbReference type="SMART" id="SM00445">
    <property type="entry name" value="LINK"/>
    <property type="match status" value="1"/>
</dbReference>
<feature type="domain" description="EGF-like" evidence="13">
    <location>
        <begin position="1421"/>
        <end position="1462"/>
    </location>
</feature>
<feature type="domain" description="EGF-like" evidence="13">
    <location>
        <begin position="158"/>
        <end position="198"/>
    </location>
</feature>
<dbReference type="PANTHER" id="PTHR24038:SF0">
    <property type="entry name" value="STABILIN-2"/>
    <property type="match status" value="1"/>
</dbReference>
<feature type="domain" description="EGF-like" evidence="13">
    <location>
        <begin position="1299"/>
        <end position="1336"/>
    </location>
</feature>
<dbReference type="SMART" id="SM00554">
    <property type="entry name" value="FAS1"/>
    <property type="match status" value="7"/>
</dbReference>
<feature type="disulfide bond" evidence="10">
    <location>
        <begin position="1861"/>
        <end position="1870"/>
    </location>
</feature>
<feature type="domain" description="EGF-like" evidence="13">
    <location>
        <begin position="284"/>
        <end position="323"/>
    </location>
</feature>
<dbReference type="Proteomes" id="UP000694397">
    <property type="component" value="Chromosome 21"/>
</dbReference>
<evidence type="ECO:0000256" key="9">
    <source>
        <dbReference type="ARBA" id="ARBA00023292"/>
    </source>
</evidence>
<dbReference type="InterPro" id="IPR002049">
    <property type="entry name" value="LE_dom"/>
</dbReference>
<dbReference type="PROSITE" id="PS01248">
    <property type="entry name" value="EGF_LAM_1"/>
    <property type="match status" value="1"/>
</dbReference>
<evidence type="ECO:0000256" key="10">
    <source>
        <dbReference type="PROSITE-ProRule" id="PRU00076"/>
    </source>
</evidence>
<feature type="domain" description="FAS1" evidence="14">
    <location>
        <begin position="2184"/>
        <end position="2320"/>
    </location>
</feature>
<feature type="domain" description="FAS1" evidence="14">
    <location>
        <begin position="1504"/>
        <end position="1623"/>
    </location>
</feature>
<dbReference type="Pfam" id="PF02469">
    <property type="entry name" value="Fasciclin"/>
    <property type="match status" value="6"/>
</dbReference>
<dbReference type="GO" id="GO:0005540">
    <property type="term" value="F:hyaluronic acid binding"/>
    <property type="evidence" value="ECO:0007669"/>
    <property type="project" value="InterPro"/>
</dbReference>
<feature type="domain" description="EGF-like" evidence="13">
    <location>
        <begin position="873"/>
        <end position="915"/>
    </location>
</feature>
<dbReference type="Pfam" id="PF00193">
    <property type="entry name" value="Xlink"/>
    <property type="match status" value="1"/>
</dbReference>
<dbReference type="GO" id="GO:0090118">
    <property type="term" value="P:receptor-mediated endocytosis involved in cholesterol transport"/>
    <property type="evidence" value="ECO:0007669"/>
    <property type="project" value="Ensembl"/>
</dbReference>
<dbReference type="GO" id="GO:0005044">
    <property type="term" value="F:scavenger receptor activity"/>
    <property type="evidence" value="ECO:0007669"/>
    <property type="project" value="Ensembl"/>
</dbReference>
<name>A0A8C9SM31_SCLFO</name>
<dbReference type="GO" id="GO:0016020">
    <property type="term" value="C:membrane"/>
    <property type="evidence" value="ECO:0007669"/>
    <property type="project" value="UniProtKB-SubCell"/>
</dbReference>
<dbReference type="InterPro" id="IPR000538">
    <property type="entry name" value="Link_dom"/>
</dbReference>
<feature type="disulfide bond" evidence="10">
    <location>
        <begin position="1344"/>
        <end position="1354"/>
    </location>
</feature>
<evidence type="ECO:0000256" key="5">
    <source>
        <dbReference type="ARBA" id="ARBA00023136"/>
    </source>
</evidence>
<dbReference type="Gene3D" id="2.170.300.10">
    <property type="entry name" value="Tie2 ligand-binding domain superfamily"/>
    <property type="match status" value="2"/>
</dbReference>
<dbReference type="GO" id="GO:0005509">
    <property type="term" value="F:calcium ion binding"/>
    <property type="evidence" value="ECO:0007669"/>
    <property type="project" value="InterPro"/>
</dbReference>
<accession>A0A8C9SM31</accession>
<dbReference type="FunFam" id="2.10.25.10:FF:000040">
    <property type="entry name" value="Stabilin 2"/>
    <property type="match status" value="4"/>
</dbReference>
<evidence type="ECO:0000256" key="1">
    <source>
        <dbReference type="ARBA" id="ARBA00004479"/>
    </source>
</evidence>
<keyword evidence="2 10" id="KW-0245">EGF-like domain</keyword>
<dbReference type="GO" id="GO:0150024">
    <property type="term" value="P:oxidised low-density lipoprotein particle clearance"/>
    <property type="evidence" value="ECO:0007669"/>
    <property type="project" value="Ensembl"/>
</dbReference>
<dbReference type="Gene3D" id="2.10.25.10">
    <property type="entry name" value="Laminin"/>
    <property type="match status" value="13"/>
</dbReference>
<feature type="domain" description="Link" evidence="15">
    <location>
        <begin position="2071"/>
        <end position="2164"/>
    </location>
</feature>
<dbReference type="GO" id="GO:0042632">
    <property type="term" value="P:cholesterol homeostasis"/>
    <property type="evidence" value="ECO:0007669"/>
    <property type="project" value="Ensembl"/>
</dbReference>
<dbReference type="PROSITE" id="PS50213">
    <property type="entry name" value="FAS1"/>
    <property type="match status" value="6"/>
</dbReference>
<feature type="domain" description="EGF-like" evidence="13">
    <location>
        <begin position="916"/>
        <end position="957"/>
    </location>
</feature>
<feature type="domain" description="EGF-like" evidence="13">
    <location>
        <begin position="1379"/>
        <end position="1420"/>
    </location>
</feature>
<dbReference type="Gene3D" id="2.30.180.10">
    <property type="entry name" value="FAS1 domain"/>
    <property type="match status" value="7"/>
</dbReference>
<dbReference type="GO" id="GO:0060837">
    <property type="term" value="P:blood vessel endothelial cell differentiation"/>
    <property type="evidence" value="ECO:0007669"/>
    <property type="project" value="Ensembl"/>
</dbReference>
<feature type="domain" description="EGF-like" evidence="13">
    <location>
        <begin position="1878"/>
        <end position="1915"/>
    </location>
</feature>
<dbReference type="PANTHER" id="PTHR24038">
    <property type="entry name" value="STABILIN"/>
    <property type="match status" value="1"/>
</dbReference>
<feature type="domain" description="EGF-like" evidence="13">
    <location>
        <begin position="830"/>
        <end position="872"/>
    </location>
</feature>
<comment type="subcellular location">
    <subcellularLocation>
        <location evidence="1">Membrane</location>
        <topology evidence="1">Single-pass type I membrane protein</topology>
    </subcellularLocation>
</comment>
<dbReference type="FunFam" id="3.10.100.10:FF:000001">
    <property type="entry name" value="Hyaluronan proteoglycan link protein 1"/>
    <property type="match status" value="1"/>
</dbReference>
<feature type="disulfide bond" evidence="10">
    <location>
        <begin position="1905"/>
        <end position="1914"/>
    </location>
</feature>
<evidence type="ECO:0000256" key="11">
    <source>
        <dbReference type="PROSITE-ProRule" id="PRU00323"/>
    </source>
</evidence>
<organism evidence="16 17">
    <name type="scientific">Scleropages formosus</name>
    <name type="common">Asian bonytongue</name>
    <name type="synonym">Osteoglossum formosum</name>
    <dbReference type="NCBI Taxonomy" id="113540"/>
    <lineage>
        <taxon>Eukaryota</taxon>
        <taxon>Metazoa</taxon>
        <taxon>Chordata</taxon>
        <taxon>Craniata</taxon>
        <taxon>Vertebrata</taxon>
        <taxon>Euteleostomi</taxon>
        <taxon>Actinopterygii</taxon>
        <taxon>Neopterygii</taxon>
        <taxon>Teleostei</taxon>
        <taxon>Osteoglossocephala</taxon>
        <taxon>Osteoglossomorpha</taxon>
        <taxon>Osteoglossiformes</taxon>
        <taxon>Osteoglossidae</taxon>
        <taxon>Scleropages</taxon>
    </lineage>
</organism>
<evidence type="ECO:0000256" key="3">
    <source>
        <dbReference type="ARBA" id="ARBA00022692"/>
    </source>
</evidence>
<evidence type="ECO:0000313" key="17">
    <source>
        <dbReference type="Proteomes" id="UP000694397"/>
    </source>
</evidence>
<feature type="domain" description="EGF-like" evidence="13">
    <location>
        <begin position="696"/>
        <end position="736"/>
    </location>
</feature>
<dbReference type="InterPro" id="IPR000742">
    <property type="entry name" value="EGF"/>
</dbReference>
<dbReference type="SUPFAM" id="SSF56436">
    <property type="entry name" value="C-type lectin-like"/>
    <property type="match status" value="1"/>
</dbReference>
<evidence type="ECO:0000259" key="13">
    <source>
        <dbReference type="PROSITE" id="PS50026"/>
    </source>
</evidence>
<dbReference type="PROSITE" id="PS50026">
    <property type="entry name" value="EGF_3"/>
    <property type="match status" value="17"/>
</dbReference>
<evidence type="ECO:0000313" key="16">
    <source>
        <dbReference type="Ensembl" id="ENSSFOP00015034639.2"/>
    </source>
</evidence>
<dbReference type="SUPFAM" id="SSF82153">
    <property type="entry name" value="FAS1 domain"/>
    <property type="match status" value="7"/>
</dbReference>
<feature type="domain" description="FAS1" evidence="14">
    <location>
        <begin position="1631"/>
        <end position="1760"/>
    </location>
</feature>
<dbReference type="SMART" id="SM00180">
    <property type="entry name" value="EGF_Lam"/>
    <property type="match status" value="4"/>
</dbReference>
<feature type="disulfide bond" evidence="11">
    <location>
        <begin position="2117"/>
        <end position="2138"/>
    </location>
</feature>
<evidence type="ECO:0000256" key="7">
    <source>
        <dbReference type="ARBA" id="ARBA00023170"/>
    </source>
</evidence>
<feature type="disulfide bond" evidence="10">
    <location>
        <begin position="1326"/>
        <end position="1335"/>
    </location>
</feature>
<dbReference type="InterPro" id="IPR016186">
    <property type="entry name" value="C-type_lectin-like/link_sf"/>
</dbReference>
<dbReference type="OrthoDB" id="286301at2759"/>
<comment type="caution">
    <text evidence="10">Lacks conserved residue(s) required for the propagation of feature annotation.</text>
</comment>
<evidence type="ECO:0000256" key="12">
    <source>
        <dbReference type="SAM" id="Phobius"/>
    </source>
</evidence>
<dbReference type="SUPFAM" id="SSF57196">
    <property type="entry name" value="EGF/Laminin"/>
    <property type="match status" value="2"/>
</dbReference>
<keyword evidence="7" id="KW-0675">Receptor</keyword>
<keyword evidence="17" id="KW-1185">Reference proteome</keyword>
<dbReference type="PROSITE" id="PS50963">
    <property type="entry name" value="LINK_2"/>
    <property type="match status" value="1"/>
</dbReference>
<dbReference type="GO" id="GO:1901492">
    <property type="term" value="P:positive regulation of lymphangiogenesis"/>
    <property type="evidence" value="ECO:0007669"/>
    <property type="project" value="Ensembl"/>
</dbReference>
<reference evidence="16" key="3">
    <citation type="submission" date="2025-09" db="UniProtKB">
        <authorList>
            <consortium name="Ensembl"/>
        </authorList>
    </citation>
    <scope>IDENTIFICATION</scope>
</reference>
<feature type="domain" description="EGF-like" evidence="13">
    <location>
        <begin position="786"/>
        <end position="829"/>
    </location>
</feature>
<dbReference type="InterPro" id="IPR016187">
    <property type="entry name" value="CTDL_fold"/>
</dbReference>
<keyword evidence="6 10" id="KW-1015">Disulfide bond</keyword>
<dbReference type="FunFam" id="2.30.180.10:FF:000018">
    <property type="entry name" value="Stabilin 2"/>
    <property type="match status" value="1"/>
</dbReference>
<dbReference type="PROSITE" id="PS01186">
    <property type="entry name" value="EGF_2"/>
    <property type="match status" value="16"/>
</dbReference>
<feature type="domain" description="FAS1" evidence="14">
    <location>
        <begin position="476"/>
        <end position="610"/>
    </location>
</feature>
<dbReference type="InterPro" id="IPR000782">
    <property type="entry name" value="FAS1_domain"/>
</dbReference>
<feature type="disulfide bond" evidence="11">
    <location>
        <begin position="2093"/>
        <end position="2162"/>
    </location>
</feature>
<keyword evidence="9" id="KW-0424">Laminin EGF-like domain</keyword>
<dbReference type="GO" id="GO:0034383">
    <property type="term" value="P:low-density lipoprotein particle clearance"/>
    <property type="evidence" value="ECO:0007669"/>
    <property type="project" value="Ensembl"/>
</dbReference>
<feature type="domain" description="FAS1" evidence="14">
    <location>
        <begin position="326"/>
        <end position="464"/>
    </location>
</feature>
<dbReference type="PROSITE" id="PS00022">
    <property type="entry name" value="EGF_1"/>
    <property type="match status" value="5"/>
</dbReference>
<feature type="disulfide bond" evidence="10">
    <location>
        <begin position="726"/>
        <end position="735"/>
    </location>
</feature>
<evidence type="ECO:0000256" key="6">
    <source>
        <dbReference type="ARBA" id="ARBA00023157"/>
    </source>
</evidence>
<feature type="disulfide bond" evidence="10">
    <location>
        <begin position="1307"/>
        <end position="1324"/>
    </location>
</feature>
<dbReference type="Gene3D" id="3.10.100.10">
    <property type="entry name" value="Mannose-Binding Protein A, subunit A"/>
    <property type="match status" value="1"/>
</dbReference>
<dbReference type="SMART" id="SM00181">
    <property type="entry name" value="EGF"/>
    <property type="match status" value="22"/>
</dbReference>
<proteinExistence type="predicted"/>
<keyword evidence="8" id="KW-0325">Glycoprotein</keyword>
<protein>
    <submittedName>
        <fullName evidence="16">Stabilin 2</fullName>
    </submittedName>
</protein>
<keyword evidence="5 12" id="KW-0472">Membrane</keyword>
<feature type="domain" description="EGF-like" evidence="13">
    <location>
        <begin position="1831"/>
        <end position="1871"/>
    </location>
</feature>
<dbReference type="InterPro" id="IPR056806">
    <property type="entry name" value="EGF_STAB1-2"/>
</dbReference>
<dbReference type="InterPro" id="IPR036378">
    <property type="entry name" value="FAS1_dom_sf"/>
</dbReference>
<sequence>ITTKQCNSCLKLRNCPVGFKLNGSSAGRQDCRYIFNPLSKISVSLVGCSYECYKEVLEPQCCPGHWGYDCLGESDVTNAPRNDLMAVNDKCGSLNLWTPFNFQSGFVGTACEDCEENRYGPTCSSVCSCVHGICNRGINGDGRCTCFSGYKAPDCTQELPKCAALGCSSNGRCIEDAHTGVLACRCLPGYEGDGTRCTPINPCMQKVCHQNAVCSILGPNQYSCTCAEGYQGDGKVCMPVDPCQTNLGGCPVDSTRCVYDGPGKSHCECQDGFENLVPGIGCSLTDICQPSSCDKNANCTTIKPGVVECICHEGYRGDGKTCYGNIMQQLQELNTNPKGQWCNQLTNAITLFKSSLSWPLSSLGPFTIFVPINKGFKGTSVKTLVADQVGARYLSKLHMVAGELTLETLKRGDVFYTLTGKSAESIVSDGLVKIRIHGSRKKGDVLDSDILASNGVIHIISKLMDSVAPTVKSEKEENLMKILTDNGKFSKFRDLLERSNMAHLLDDPSPYTLFVPTDAAMNVMKEGYLDYLCSDQGKAKLLELLRNHIIPSVKLEVVNMVSTESFMSMANQPLAFNVTSNGQILVNEQAILEADVEAKNGRLYSVDGVLIPSSIEPVLPHRCDVTKYSIIKGLCVSCTQVTKSICPSGEPLNTFQGVCIFRRSFRGIIIPVSGCSLSCNHTETIPLCCEGFFGPDCSACPGGFTKPCSGHGKCMDGLEGNGTCVCDENFRGSRCQYCSRPDKHGPNCDKTCPCIHGQCDNRPESDGACKVDSCQMGFTGRFCERNTKACGPNAQFCHAYAECDFNEKAKGTIRCVCKPGYQGDGITCAEMDSCAPPHRGGCGVNAKCVKTGPQTHVCQCLTGWRADGDECQAINNCLEPNRGGCHDNATCIYVGPGQSDCECKNGFRGNGHQCEPINQCVSQNGGCHYLATCQYLGPGHWKCVCEDGYEGDGQICYGTVAQSVCLLYFFWHTYSQDAGLNQMLSETQNFTLFLPSSSAVENMAKEDKDFWTEQSNLASIVKYHMVHGVHQLVDLRNRTFPPQLASFLKNWLPISRANEVRVVRQVGTFFSLSAINLILLQQYNLTQEIEESSAYTVFAPTDSAIGEYLKKTGNSSLTANITRYHIVLSDKLMQKDLRDGTYLTTMLGFNFQVGIFLRDNRVFVNDALVNLTDVETDKGVIHGLSSVLEIVKNRCDSERSLYTGILMASKPSRNSCAVKVNLQGILSEMRFDNAHVSVLQKRQCCAGYFGDQCEPCPGPVGLPCFGNGACHDGTNGTGVCRCSKGFDGTACESCQTGKYGMSCDQECQCVQGRCSEGPQGTGACECDMGWRGVNCDTVITQDTCKGKCHTSANCLMLPDGSSTCKCAAGFEGNGTYCSVVDACKDNNGGCSANAICKQTLPGRRRCVCHTGYTGDGLVCVEINPCLAGNADCHVNAMCLHTGPNKAACMCHNGYSGDGKTCAPIDLCQKRNGGCHALAQCEMTGPDERNCSCKEGYTGDGLTCKGTVFSVRTAVGCLCCFPQPCFSVTAAASALGNGPFTVFAPNTETFRKEIMPHILRNHIVACRTLHHEELKTPRNVTTLHGETLSITYSQGDIYINNKAKVVFADDVSLNGIIYEIDAVLLPESVQRAPKGGGEDQADFGYKTFSKLLEDTGVLNLLYDHLHQPVTLFWPTDRAMDSLPQAQKDFLYNNQNRAQLVEYLKYHVVLTPSSAPGCLPTLEGLLSCVRQGDLFLNDRKCRIVRRHMAFNGGIAYGIDCLLTPPSLGGRCDTTNVLEIKAGIASESTSATCTILISKCGLPNRITNQMMQCQSICSVPFRTPKCCPGYYGRDCLACPGGPESPCGSRGKCDEGHLGNGTCTCDPGFRGAACELCLEGHYGSSCQTCNCTEHGSCDRGRMGTGSCFCDQGWTGPRCESQLAAEPACTPACSPNAVCKANNTCECKPFYDGDGIACTVADLCKLNNGGCSKVAKCTQKGVKVTCACLKGYQGDGHACAPINLCSAADGGGCHEHATCTMLGPGKKKCECKSGYIGDGVTCEVKELPINRCAQDNGQCNVDALCTDLHYEDKKMGVFHLRSPKGQYKLTYAEAQDACRKDGAVIASYTQLSYAQQAGFSLCSAGWLENARVGYPTTFSSLTCGFGHVGIVDYGTRANLSETWDVFCYRVKDVSCACKAGYVGDGYTCSGNLMQVLASRPIFSNFLSQIINYSSSSELGKEFVKRLSNLSIQSTLFVPDNNGLYENQTLSTRDIEYHLSDGGAVCFQDMTNGTRIRTRLGHSLRVLGIANFTNPSTPMRYINDRFIVEWDILASNGIIHVLQGPLHAPPPEPEVRARHQVGVGLGVLLVALLVAVAGFAGYRFYTQNSKPFHFHYFKVSAWPCSLLSYCGAFDLAGVVKSSLVSKKVRILFLSF</sequence>
<keyword evidence="4 12" id="KW-1133">Transmembrane helix</keyword>
<dbReference type="InterPro" id="IPR024731">
    <property type="entry name" value="NELL2-like_EGF"/>
</dbReference>
<reference evidence="16 17" key="1">
    <citation type="submission" date="2019-04" db="EMBL/GenBank/DDBJ databases">
        <authorList>
            <consortium name="Wellcome Sanger Institute Data Sharing"/>
        </authorList>
    </citation>
    <scope>NUCLEOTIDE SEQUENCE [LARGE SCALE GENOMIC DNA]</scope>
</reference>
<feature type="domain" description="EGF-like" evidence="13">
    <location>
        <begin position="1340"/>
        <end position="1378"/>
    </location>
</feature>
<dbReference type="Pfam" id="PF12947">
    <property type="entry name" value="EGF_3"/>
    <property type="match status" value="9"/>
</dbReference>
<dbReference type="FunFam" id="2.30.180.10:FF:000005">
    <property type="entry name" value="Stabilin 2"/>
    <property type="match status" value="1"/>
</dbReference>
<evidence type="ECO:0000259" key="15">
    <source>
        <dbReference type="PROSITE" id="PS50963"/>
    </source>
</evidence>
<feature type="disulfide bond" evidence="10">
    <location>
        <begin position="1282"/>
        <end position="1291"/>
    </location>
</feature>
<evidence type="ECO:0000259" key="14">
    <source>
        <dbReference type="PROSITE" id="PS50213"/>
    </source>
</evidence>
<evidence type="ECO:0000256" key="8">
    <source>
        <dbReference type="ARBA" id="ARBA00023180"/>
    </source>
</evidence>
<feature type="domain" description="FAS1" evidence="14">
    <location>
        <begin position="1059"/>
        <end position="1188"/>
    </location>
</feature>
<keyword evidence="3 12" id="KW-0812">Transmembrane</keyword>
<dbReference type="InterPro" id="IPR001881">
    <property type="entry name" value="EGF-like_Ca-bd_dom"/>
</dbReference>
<dbReference type="GO" id="GO:0007155">
    <property type="term" value="P:cell adhesion"/>
    <property type="evidence" value="ECO:0007669"/>
    <property type="project" value="InterPro"/>
</dbReference>
<feature type="disulfide bond" evidence="10">
    <location>
        <begin position="167"/>
        <end position="184"/>
    </location>
</feature>
<dbReference type="Pfam" id="PF24887">
    <property type="entry name" value="EGF_STAB1-2"/>
    <property type="match status" value="1"/>
</dbReference>
<evidence type="ECO:0000256" key="2">
    <source>
        <dbReference type="ARBA" id="ARBA00022536"/>
    </source>
</evidence>
<feature type="domain" description="EGF-like" evidence="13">
    <location>
        <begin position="1463"/>
        <end position="1504"/>
    </location>
</feature>
<gene>
    <name evidence="16" type="primary">STAB2</name>
    <name evidence="16" type="synonym">stab2</name>
</gene>
<dbReference type="PROSITE" id="PS01241">
    <property type="entry name" value="LINK_1"/>
    <property type="match status" value="1"/>
</dbReference>
<feature type="domain" description="EGF-like" evidence="13">
    <location>
        <begin position="1254"/>
        <end position="1292"/>
    </location>
</feature>